<accession>A0A2I1CTQ6</accession>
<keyword evidence="2" id="KW-0732">Signal</keyword>
<protein>
    <submittedName>
        <fullName evidence="3">Uncharacterized protein</fullName>
    </submittedName>
</protein>
<dbReference type="AlphaFoldDB" id="A0A2I1CTQ6"/>
<evidence type="ECO:0000256" key="1">
    <source>
        <dbReference type="SAM" id="MobiDB-lite"/>
    </source>
</evidence>
<dbReference type="RefSeq" id="XP_024689588.1">
    <property type="nucleotide sequence ID" value="XM_024837698.1"/>
</dbReference>
<comment type="caution">
    <text evidence="3">The sequence shown here is derived from an EMBL/GenBank/DDBJ whole genome shotgun (WGS) entry which is preliminary data.</text>
</comment>
<dbReference type="Proteomes" id="UP000234254">
    <property type="component" value="Unassembled WGS sequence"/>
</dbReference>
<gene>
    <name evidence="3" type="ORF">P168DRAFT_292910</name>
</gene>
<organism evidence="3 4">
    <name type="scientific">Aspergillus campestris (strain IBT 28561)</name>
    <dbReference type="NCBI Taxonomy" id="1392248"/>
    <lineage>
        <taxon>Eukaryota</taxon>
        <taxon>Fungi</taxon>
        <taxon>Dikarya</taxon>
        <taxon>Ascomycota</taxon>
        <taxon>Pezizomycotina</taxon>
        <taxon>Eurotiomycetes</taxon>
        <taxon>Eurotiomycetidae</taxon>
        <taxon>Eurotiales</taxon>
        <taxon>Aspergillaceae</taxon>
        <taxon>Aspergillus</taxon>
        <taxon>Aspergillus subgen. Circumdati</taxon>
    </lineage>
</organism>
<feature type="signal peptide" evidence="2">
    <location>
        <begin position="1"/>
        <end position="17"/>
    </location>
</feature>
<feature type="region of interest" description="Disordered" evidence="1">
    <location>
        <begin position="281"/>
        <end position="305"/>
    </location>
</feature>
<evidence type="ECO:0000256" key="2">
    <source>
        <dbReference type="SAM" id="SignalP"/>
    </source>
</evidence>
<name>A0A2I1CTQ6_ASPC2</name>
<feature type="compositionally biased region" description="Basic and acidic residues" evidence="1">
    <location>
        <begin position="289"/>
        <end position="305"/>
    </location>
</feature>
<dbReference type="VEuPathDB" id="FungiDB:P168DRAFT_292910"/>
<evidence type="ECO:0000313" key="4">
    <source>
        <dbReference type="Proteomes" id="UP000234254"/>
    </source>
</evidence>
<sequence>MHPRLFFGAAILLGADAAAHLPFLPPTELPSPRPSPGLFGDAIDQDTLRPHLADPEWTSTVSKHHGDPAMRSYTQRFLAQLRNATIATRDSPTVHRLRDGPSTIGLLDLTDSTVVIVLSNEEIHVSYLERHPSSAQYSNRGNQPSAAEHPQARLVRPDETQIPHPSAADGATTAPQVILMTPYAPGTREHFKHPAHIRQLQDDLQGIVGGDSHAGPTVVGYTLDDEEEGYVSPTHGKVLISYNPIHHLEWCEEEKRDYIYSSVDIWTGDAARPVHSRVWRAPNQNQRPALERGGRPDEAEGRHAPMDLNRLNLNLQEEESLAYLT</sequence>
<dbReference type="GeneID" id="36545222"/>
<reference evidence="3" key="1">
    <citation type="submission" date="2016-12" db="EMBL/GenBank/DDBJ databases">
        <title>The genomes of Aspergillus section Nigri reveals drivers in fungal speciation.</title>
        <authorList>
            <consortium name="DOE Joint Genome Institute"/>
            <person name="Vesth T.C."/>
            <person name="Nybo J."/>
            <person name="Theobald S."/>
            <person name="Brandl J."/>
            <person name="Frisvad J.C."/>
            <person name="Nielsen K.F."/>
            <person name="Lyhne E.K."/>
            <person name="Kogle M.E."/>
            <person name="Kuo A."/>
            <person name="Riley R."/>
            <person name="Clum A."/>
            <person name="Nolan M."/>
            <person name="Lipzen A."/>
            <person name="Salamov A."/>
            <person name="Henrissat B."/>
            <person name="Wiebenga A."/>
            <person name="De vries R.P."/>
            <person name="Grigoriev I.V."/>
            <person name="Mortensen U.H."/>
            <person name="Andersen M.R."/>
            <person name="Baker S.E."/>
        </authorList>
    </citation>
    <scope>NUCLEOTIDE SEQUENCE</scope>
    <source>
        <strain evidence="3">IBT 28561</strain>
    </source>
</reference>
<evidence type="ECO:0000313" key="3">
    <source>
        <dbReference type="EMBL" id="PKY00994.1"/>
    </source>
</evidence>
<feature type="chain" id="PRO_5014179444" evidence="2">
    <location>
        <begin position="18"/>
        <end position="325"/>
    </location>
</feature>
<keyword evidence="4" id="KW-1185">Reference proteome</keyword>
<proteinExistence type="predicted"/>
<dbReference type="OrthoDB" id="10314296at2759"/>
<dbReference type="EMBL" id="MSFM01000012">
    <property type="protein sequence ID" value="PKY00994.1"/>
    <property type="molecule type" value="Genomic_DNA"/>
</dbReference>